<comment type="caution">
    <text evidence="1">The sequence shown here is derived from an EMBL/GenBank/DDBJ whole genome shotgun (WGS) entry which is preliminary data.</text>
</comment>
<reference evidence="1 2" key="1">
    <citation type="submission" date="2015-04" db="EMBL/GenBank/DDBJ databases">
        <title>Taxonomic description and genome sequence of Bacillus campisalis sp. nov., a novel member of the genus Bacillus isolated from solar saltern.</title>
        <authorList>
            <person name="Mathan Kumar R."/>
            <person name="Kaur G."/>
            <person name="Kumar A."/>
            <person name="Singh N.K."/>
            <person name="Kaur N."/>
            <person name="Kumar N."/>
            <person name="Mayilraj S."/>
        </authorList>
    </citation>
    <scope>NUCLEOTIDE SEQUENCE [LARGE SCALE GENOMIC DNA]</scope>
    <source>
        <strain evidence="1 2">SA2-6</strain>
    </source>
</reference>
<dbReference type="PANTHER" id="PTHR34387">
    <property type="entry name" value="SLR1258 PROTEIN"/>
    <property type="match status" value="1"/>
</dbReference>
<dbReference type="AlphaFoldDB" id="A0A0M2SG20"/>
<evidence type="ECO:0008006" key="3">
    <source>
        <dbReference type="Google" id="ProtNLM"/>
    </source>
</evidence>
<accession>A0A0M2SG20</accession>
<dbReference type="InterPro" id="IPR007497">
    <property type="entry name" value="SIMPL/DUF541"/>
</dbReference>
<sequence>MHSGQEKVAGVNKRATILVRGKGIVTARPDTASIVIGAVTEDENLQKAQSENASRINAVLTALIQLGLSREQIQTTDYRIEPYYQFEDGKQEFKGYRVTHMLTVNVPGPERAGTVVEYALNSGANELAGITFSSSISQQLTLRALTLAMNDAFSKASAIANSIGVQIHQVPDEVVEEHVSDLPPLMAMDASTGSVPVEPGSIKISAAVTVRYSYKKQTRPGT</sequence>
<dbReference type="PATRIC" id="fig|1408103.3.peg.5448"/>
<proteinExistence type="predicted"/>
<name>A0A0M2SG20_9BACI</name>
<dbReference type="PANTHER" id="PTHR34387:SF1">
    <property type="entry name" value="PERIPLASMIC IMMUNOGENIC PROTEIN"/>
    <property type="match status" value="1"/>
</dbReference>
<dbReference type="EMBL" id="LAYY01000101">
    <property type="protein sequence ID" value="KKK33228.1"/>
    <property type="molecule type" value="Genomic_DNA"/>
</dbReference>
<organism evidence="1 2">
    <name type="scientific">Mesobacillus campisalis</name>
    <dbReference type="NCBI Taxonomy" id="1408103"/>
    <lineage>
        <taxon>Bacteria</taxon>
        <taxon>Bacillati</taxon>
        <taxon>Bacillota</taxon>
        <taxon>Bacilli</taxon>
        <taxon>Bacillales</taxon>
        <taxon>Bacillaceae</taxon>
        <taxon>Mesobacillus</taxon>
    </lineage>
</organism>
<dbReference type="Gene3D" id="3.30.110.170">
    <property type="entry name" value="Protein of unknown function (DUF541), domain 1"/>
    <property type="match status" value="1"/>
</dbReference>
<protein>
    <recommendedName>
        <fullName evidence="3">Periplasmic immunogenic protein</fullName>
    </recommendedName>
</protein>
<dbReference type="GO" id="GO:0006974">
    <property type="term" value="P:DNA damage response"/>
    <property type="evidence" value="ECO:0007669"/>
    <property type="project" value="TreeGrafter"/>
</dbReference>
<dbReference type="RefSeq" id="WP_046526376.1">
    <property type="nucleotide sequence ID" value="NZ_LAYY01000101.1"/>
</dbReference>
<dbReference type="InterPro" id="IPR052022">
    <property type="entry name" value="26kDa_periplasmic_antigen"/>
</dbReference>
<dbReference type="Proteomes" id="UP000034166">
    <property type="component" value="Unassembled WGS sequence"/>
</dbReference>
<gene>
    <name evidence="1" type="ORF">WQ57_25240</name>
</gene>
<evidence type="ECO:0000313" key="1">
    <source>
        <dbReference type="EMBL" id="KKK33228.1"/>
    </source>
</evidence>
<keyword evidence="2" id="KW-1185">Reference proteome</keyword>
<dbReference type="Pfam" id="PF04402">
    <property type="entry name" value="SIMPL"/>
    <property type="match status" value="1"/>
</dbReference>
<dbReference type="Gene3D" id="3.30.70.2970">
    <property type="entry name" value="Protein of unknown function (DUF541), domain 2"/>
    <property type="match status" value="1"/>
</dbReference>
<evidence type="ECO:0000313" key="2">
    <source>
        <dbReference type="Proteomes" id="UP000034166"/>
    </source>
</evidence>